<dbReference type="EMBL" id="KN832878">
    <property type="protein sequence ID" value="KIM99895.1"/>
    <property type="molecule type" value="Genomic_DNA"/>
</dbReference>
<dbReference type="InParanoid" id="A0A0C3GUX2"/>
<sequence length="76" mass="8571">MDSHSIESRDQVEDVLGLGLDPDVVEEANGHTNGAEFHEMSLNYVLFKQLLYHDSEGLTLLEKRVRAFELGKELIA</sequence>
<evidence type="ECO:0000313" key="1">
    <source>
        <dbReference type="EMBL" id="KIM99895.1"/>
    </source>
</evidence>
<dbReference type="HOGENOM" id="CLU_2655129_0_0_1"/>
<dbReference type="AlphaFoldDB" id="A0A0C3GUX2"/>
<reference evidence="2" key="2">
    <citation type="submission" date="2015-01" db="EMBL/GenBank/DDBJ databases">
        <title>Evolutionary Origins and Diversification of the Mycorrhizal Mutualists.</title>
        <authorList>
            <consortium name="DOE Joint Genome Institute"/>
            <consortium name="Mycorrhizal Genomics Consortium"/>
            <person name="Kohler A."/>
            <person name="Kuo A."/>
            <person name="Nagy L.G."/>
            <person name="Floudas D."/>
            <person name="Copeland A."/>
            <person name="Barry K.W."/>
            <person name="Cichocki N."/>
            <person name="Veneault-Fourrey C."/>
            <person name="LaButti K."/>
            <person name="Lindquist E.A."/>
            <person name="Lipzen A."/>
            <person name="Lundell T."/>
            <person name="Morin E."/>
            <person name="Murat C."/>
            <person name="Riley R."/>
            <person name="Ohm R."/>
            <person name="Sun H."/>
            <person name="Tunlid A."/>
            <person name="Henrissat B."/>
            <person name="Grigoriev I.V."/>
            <person name="Hibbett D.S."/>
            <person name="Martin F."/>
        </authorList>
    </citation>
    <scope>NUCLEOTIDE SEQUENCE [LARGE SCALE GENOMIC DNA]</scope>
    <source>
        <strain evidence="2">Zn</strain>
    </source>
</reference>
<accession>A0A0C3GUX2</accession>
<dbReference type="Proteomes" id="UP000054321">
    <property type="component" value="Unassembled WGS sequence"/>
</dbReference>
<organism evidence="1 2">
    <name type="scientific">Oidiodendron maius (strain Zn)</name>
    <dbReference type="NCBI Taxonomy" id="913774"/>
    <lineage>
        <taxon>Eukaryota</taxon>
        <taxon>Fungi</taxon>
        <taxon>Dikarya</taxon>
        <taxon>Ascomycota</taxon>
        <taxon>Pezizomycotina</taxon>
        <taxon>Leotiomycetes</taxon>
        <taxon>Leotiomycetes incertae sedis</taxon>
        <taxon>Myxotrichaceae</taxon>
        <taxon>Oidiodendron</taxon>
    </lineage>
</organism>
<protein>
    <submittedName>
        <fullName evidence="1">Uncharacterized protein</fullName>
    </submittedName>
</protein>
<keyword evidence="2" id="KW-1185">Reference proteome</keyword>
<reference evidence="1 2" key="1">
    <citation type="submission" date="2014-04" db="EMBL/GenBank/DDBJ databases">
        <authorList>
            <consortium name="DOE Joint Genome Institute"/>
            <person name="Kuo A."/>
            <person name="Martino E."/>
            <person name="Perotto S."/>
            <person name="Kohler A."/>
            <person name="Nagy L.G."/>
            <person name="Floudas D."/>
            <person name="Copeland A."/>
            <person name="Barry K.W."/>
            <person name="Cichocki N."/>
            <person name="Veneault-Fourrey C."/>
            <person name="LaButti K."/>
            <person name="Lindquist E.A."/>
            <person name="Lipzen A."/>
            <person name="Lundell T."/>
            <person name="Morin E."/>
            <person name="Murat C."/>
            <person name="Sun H."/>
            <person name="Tunlid A."/>
            <person name="Henrissat B."/>
            <person name="Grigoriev I.V."/>
            <person name="Hibbett D.S."/>
            <person name="Martin F."/>
            <person name="Nordberg H.P."/>
            <person name="Cantor M.N."/>
            <person name="Hua S.X."/>
        </authorList>
    </citation>
    <scope>NUCLEOTIDE SEQUENCE [LARGE SCALE GENOMIC DNA]</scope>
    <source>
        <strain evidence="1 2">Zn</strain>
    </source>
</reference>
<gene>
    <name evidence="1" type="ORF">OIDMADRAFT_55788</name>
</gene>
<name>A0A0C3GUX2_OIDMZ</name>
<evidence type="ECO:0000313" key="2">
    <source>
        <dbReference type="Proteomes" id="UP000054321"/>
    </source>
</evidence>
<proteinExistence type="predicted"/>